<dbReference type="WBParaSite" id="GPLIN_000828600">
    <property type="protein sequence ID" value="GPLIN_000828600"/>
    <property type="gene ID" value="GPLIN_000828600"/>
</dbReference>
<feature type="compositionally biased region" description="Basic and acidic residues" evidence="1">
    <location>
        <begin position="144"/>
        <end position="156"/>
    </location>
</feature>
<evidence type="ECO:0000313" key="2">
    <source>
        <dbReference type="Proteomes" id="UP000050741"/>
    </source>
</evidence>
<reference evidence="3" key="2">
    <citation type="submission" date="2016-06" db="UniProtKB">
        <authorList>
            <consortium name="WormBaseParasite"/>
        </authorList>
    </citation>
    <scope>IDENTIFICATION</scope>
</reference>
<evidence type="ECO:0000313" key="3">
    <source>
        <dbReference type="WBParaSite" id="GPLIN_000828600"/>
    </source>
</evidence>
<sequence>MLSTLYLLDEQTVPSKTVPSRSGTDGPSVQRSSLCPVPSTFIACVSVLVNIDRLCPVPVNRLCQCARHLSSQHFFYKSMTKKGDGEKSRAAKGEKKERKSTAVEKKKSRKKSKRATSKKPTTKKPKTVPPVTTDATTAKRVPRKGTEEKYGLKKRK</sequence>
<dbReference type="AlphaFoldDB" id="A0A183C5Z1"/>
<evidence type="ECO:0000256" key="1">
    <source>
        <dbReference type="SAM" id="MobiDB-lite"/>
    </source>
</evidence>
<feature type="compositionally biased region" description="Basic residues" evidence="1">
    <location>
        <begin position="106"/>
        <end position="126"/>
    </location>
</feature>
<accession>A0A183C5Z1</accession>
<reference evidence="2" key="1">
    <citation type="submission" date="2014-05" db="EMBL/GenBank/DDBJ databases">
        <title>The genome and life-stage specific transcriptomes of Globodera pallida elucidate key aspects of plant parasitism by a cyst nematode.</title>
        <authorList>
            <person name="Cotton J.A."/>
            <person name="Lilley C.J."/>
            <person name="Jones L.M."/>
            <person name="Kikuchi T."/>
            <person name="Reid A.J."/>
            <person name="Thorpe P."/>
            <person name="Tsai I.J."/>
            <person name="Beasley H."/>
            <person name="Blok V."/>
            <person name="Cock P.J.A."/>
            <person name="Van den Akker S.E."/>
            <person name="Holroyd N."/>
            <person name="Hunt M."/>
            <person name="Mantelin S."/>
            <person name="Naghra H."/>
            <person name="Pain A."/>
            <person name="Palomares-Rius J.E."/>
            <person name="Zarowiecki M."/>
            <person name="Berriman M."/>
            <person name="Jones J.T."/>
            <person name="Urwin P.E."/>
        </authorList>
    </citation>
    <scope>NUCLEOTIDE SEQUENCE [LARGE SCALE GENOMIC DNA]</scope>
    <source>
        <strain evidence="2">Lindley</strain>
    </source>
</reference>
<name>A0A183C5Z1_GLOPA</name>
<proteinExistence type="predicted"/>
<feature type="region of interest" description="Disordered" evidence="1">
    <location>
        <begin position="76"/>
        <end position="156"/>
    </location>
</feature>
<feature type="compositionally biased region" description="Low complexity" evidence="1">
    <location>
        <begin position="129"/>
        <end position="139"/>
    </location>
</feature>
<dbReference type="Proteomes" id="UP000050741">
    <property type="component" value="Unassembled WGS sequence"/>
</dbReference>
<keyword evidence="2" id="KW-1185">Reference proteome</keyword>
<feature type="compositionally biased region" description="Basic and acidic residues" evidence="1">
    <location>
        <begin position="81"/>
        <end position="105"/>
    </location>
</feature>
<protein>
    <submittedName>
        <fullName evidence="3">Uncharacterized protein</fullName>
    </submittedName>
</protein>
<organism evidence="2 3">
    <name type="scientific">Globodera pallida</name>
    <name type="common">Potato cyst nematode worm</name>
    <name type="synonym">Heterodera pallida</name>
    <dbReference type="NCBI Taxonomy" id="36090"/>
    <lineage>
        <taxon>Eukaryota</taxon>
        <taxon>Metazoa</taxon>
        <taxon>Ecdysozoa</taxon>
        <taxon>Nematoda</taxon>
        <taxon>Chromadorea</taxon>
        <taxon>Rhabditida</taxon>
        <taxon>Tylenchina</taxon>
        <taxon>Tylenchomorpha</taxon>
        <taxon>Tylenchoidea</taxon>
        <taxon>Heteroderidae</taxon>
        <taxon>Heteroderinae</taxon>
        <taxon>Globodera</taxon>
    </lineage>
</organism>